<proteinExistence type="inferred from homology"/>
<keyword evidence="19" id="KW-1185">Reference proteome</keyword>
<feature type="compositionally biased region" description="Low complexity" evidence="14">
    <location>
        <begin position="62"/>
        <end position="73"/>
    </location>
</feature>
<dbReference type="Proteomes" id="UP000439903">
    <property type="component" value="Unassembled WGS sequence"/>
</dbReference>
<dbReference type="AlphaFoldDB" id="A0A8H3XEZ1"/>
<feature type="compositionally biased region" description="Polar residues" evidence="14">
    <location>
        <begin position="117"/>
        <end position="130"/>
    </location>
</feature>
<dbReference type="EMBL" id="WTPW01001088">
    <property type="protein sequence ID" value="KAF0457873.1"/>
    <property type="molecule type" value="Genomic_DNA"/>
</dbReference>
<keyword evidence="10" id="KW-0539">Nucleus</keyword>
<dbReference type="SMART" id="SM00490">
    <property type="entry name" value="HELICc"/>
    <property type="match status" value="1"/>
</dbReference>
<evidence type="ECO:0000256" key="8">
    <source>
        <dbReference type="ARBA" id="ARBA00022806"/>
    </source>
</evidence>
<evidence type="ECO:0000256" key="13">
    <source>
        <dbReference type="RuleBase" id="RU000492"/>
    </source>
</evidence>
<keyword evidence="9 13" id="KW-0067">ATP-binding</keyword>
<feature type="compositionally biased region" description="Basic residues" evidence="14">
    <location>
        <begin position="19"/>
        <end position="28"/>
    </location>
</feature>
<dbReference type="InterPro" id="IPR000629">
    <property type="entry name" value="RNA-helicase_DEAD-box_CS"/>
</dbReference>
<dbReference type="CDD" id="cd18787">
    <property type="entry name" value="SF2_C_DEAD"/>
    <property type="match status" value="1"/>
</dbReference>
<dbReference type="InterPro" id="IPR011545">
    <property type="entry name" value="DEAD/DEAH_box_helicase_dom"/>
</dbReference>
<dbReference type="PROSITE" id="PS51192">
    <property type="entry name" value="HELICASE_ATP_BIND_1"/>
    <property type="match status" value="1"/>
</dbReference>
<dbReference type="GO" id="GO:0003676">
    <property type="term" value="F:nucleic acid binding"/>
    <property type="evidence" value="ECO:0007669"/>
    <property type="project" value="InterPro"/>
</dbReference>
<dbReference type="GO" id="GO:0005634">
    <property type="term" value="C:nucleus"/>
    <property type="evidence" value="ECO:0007669"/>
    <property type="project" value="UniProtKB-SubCell"/>
</dbReference>
<organism evidence="18 19">
    <name type="scientific">Gigaspora margarita</name>
    <dbReference type="NCBI Taxonomy" id="4874"/>
    <lineage>
        <taxon>Eukaryota</taxon>
        <taxon>Fungi</taxon>
        <taxon>Fungi incertae sedis</taxon>
        <taxon>Mucoromycota</taxon>
        <taxon>Glomeromycotina</taxon>
        <taxon>Glomeromycetes</taxon>
        <taxon>Diversisporales</taxon>
        <taxon>Gigasporaceae</taxon>
        <taxon>Gigaspora</taxon>
    </lineage>
</organism>
<dbReference type="SMART" id="SM00487">
    <property type="entry name" value="DEXDc"/>
    <property type="match status" value="1"/>
</dbReference>
<comment type="caution">
    <text evidence="18">The sequence shown here is derived from an EMBL/GenBank/DDBJ whole genome shotgun (WGS) entry which is preliminary data.</text>
</comment>
<evidence type="ECO:0000256" key="9">
    <source>
        <dbReference type="ARBA" id="ARBA00022840"/>
    </source>
</evidence>
<evidence type="ECO:0000256" key="12">
    <source>
        <dbReference type="PROSITE-ProRule" id="PRU00552"/>
    </source>
</evidence>
<evidence type="ECO:0000256" key="6">
    <source>
        <dbReference type="ARBA" id="ARBA00022741"/>
    </source>
</evidence>
<gene>
    <name evidence="18" type="ORF">F8M41_001083</name>
</gene>
<feature type="domain" description="Helicase C-terminal" evidence="16">
    <location>
        <begin position="516"/>
        <end position="662"/>
    </location>
</feature>
<feature type="domain" description="DEAD-box RNA helicase Q" evidence="17">
    <location>
        <begin position="283"/>
        <end position="309"/>
    </location>
</feature>
<dbReference type="OrthoDB" id="196131at2759"/>
<dbReference type="PROSITE" id="PS51195">
    <property type="entry name" value="Q_MOTIF"/>
    <property type="match status" value="1"/>
</dbReference>
<reference evidence="18 19" key="1">
    <citation type="journal article" date="2019" name="Environ. Microbiol.">
        <title>At the nexus of three kingdoms: the genome of the mycorrhizal fungus Gigaspora margarita provides insights into plant, endobacterial and fungal interactions.</title>
        <authorList>
            <person name="Venice F."/>
            <person name="Ghignone S."/>
            <person name="Salvioli di Fossalunga A."/>
            <person name="Amselem J."/>
            <person name="Novero M."/>
            <person name="Xianan X."/>
            <person name="Sedzielewska Toro K."/>
            <person name="Morin E."/>
            <person name="Lipzen A."/>
            <person name="Grigoriev I.V."/>
            <person name="Henrissat B."/>
            <person name="Martin F.M."/>
            <person name="Bonfante P."/>
        </authorList>
    </citation>
    <scope>NUCLEOTIDE SEQUENCE [LARGE SCALE GENOMIC DNA]</scope>
    <source>
        <strain evidence="18 19">BEG34</strain>
    </source>
</reference>
<dbReference type="InterPro" id="IPR014014">
    <property type="entry name" value="RNA_helicase_DEAD_Q_motif"/>
</dbReference>
<dbReference type="Pfam" id="PF00270">
    <property type="entry name" value="DEAD"/>
    <property type="match status" value="1"/>
</dbReference>
<feature type="compositionally biased region" description="Low complexity" evidence="14">
    <location>
        <begin position="214"/>
        <end position="223"/>
    </location>
</feature>
<dbReference type="InterPro" id="IPR027417">
    <property type="entry name" value="P-loop_NTPase"/>
</dbReference>
<feature type="compositionally biased region" description="Basic and acidic residues" evidence="14">
    <location>
        <begin position="77"/>
        <end position="87"/>
    </location>
</feature>
<evidence type="ECO:0000313" key="19">
    <source>
        <dbReference type="Proteomes" id="UP000439903"/>
    </source>
</evidence>
<evidence type="ECO:0000256" key="2">
    <source>
        <dbReference type="ARBA" id="ARBA00009334"/>
    </source>
</evidence>
<evidence type="ECO:0000256" key="4">
    <source>
        <dbReference type="ARBA" id="ARBA00022517"/>
    </source>
</evidence>
<evidence type="ECO:0000256" key="11">
    <source>
        <dbReference type="ARBA" id="ARBA00037449"/>
    </source>
</evidence>
<dbReference type="PANTHER" id="PTHR47958">
    <property type="entry name" value="ATP-DEPENDENT RNA HELICASE DBP3"/>
    <property type="match status" value="1"/>
</dbReference>
<dbReference type="InterPro" id="IPR014001">
    <property type="entry name" value="Helicase_ATP-bd"/>
</dbReference>
<dbReference type="InterPro" id="IPR044742">
    <property type="entry name" value="DEAD/DEAH_RhlB"/>
</dbReference>
<feature type="short sequence motif" description="Q motif" evidence="12">
    <location>
        <begin position="283"/>
        <end position="309"/>
    </location>
</feature>
<evidence type="ECO:0000313" key="18">
    <source>
        <dbReference type="EMBL" id="KAF0457873.1"/>
    </source>
</evidence>
<evidence type="ECO:0000259" key="16">
    <source>
        <dbReference type="PROSITE" id="PS51194"/>
    </source>
</evidence>
<protein>
    <recommendedName>
        <fullName evidence="3">RNA helicase</fullName>
        <ecNumber evidence="3">3.6.4.13</ecNumber>
    </recommendedName>
</protein>
<name>A0A8H3XEZ1_GIGMA</name>
<evidence type="ECO:0000256" key="7">
    <source>
        <dbReference type="ARBA" id="ARBA00022801"/>
    </source>
</evidence>
<dbReference type="GO" id="GO:0016787">
    <property type="term" value="F:hydrolase activity"/>
    <property type="evidence" value="ECO:0007669"/>
    <property type="project" value="UniProtKB-KW"/>
</dbReference>
<comment type="similarity">
    <text evidence="2">Belongs to the DEAD box helicase family. DDX5/DBP2 subfamily.</text>
</comment>
<comment type="subcellular location">
    <subcellularLocation>
        <location evidence="1">Nucleus</location>
        <location evidence="1">Nucleolus</location>
    </subcellularLocation>
</comment>
<accession>A0A8H3XEZ1</accession>
<evidence type="ECO:0000259" key="15">
    <source>
        <dbReference type="PROSITE" id="PS51192"/>
    </source>
</evidence>
<feature type="region of interest" description="Disordered" evidence="14">
    <location>
        <begin position="113"/>
        <end position="232"/>
    </location>
</feature>
<sequence>METDSQEEAATSTSILSKRDKKAKKKIKVEKSTTVRGLEVDIKGSKNTKNKSAKKIFNLTNSASDISSSIRSNKPSKKTEEKKRKWSEEDDIEELLSPIVVIESFKKKKGRDAFNKSIFNGDTKNKTNGLRNEIDDYYESGRNGPFIKSGKETNEKKKPKKKKKKKKEDEDYIDSIRKNKGKSKIQNKKSGKILSNKTKKRKRYISTDEDSDDISSLSDINSSDSEDDETSMTKMVASVVINNTNNKYQEHPTLASLPQSTIDEFFSTNVIQVVGDSTLKPIMSFEQLMVDKEIKRVLTRFDKPTPIQATCWPLCLSGKDVIGIAETGSGKTLAFIVPAVIHIKSPPYSPPNHQPYALVLAPTRELAIQTQQQCEMFGSTCGIKSVCVYGGVSKGEQRRLLRKGVHIVVATPGRLLDLTNDGVCDISNVKYLVLDEADRMLDTGFEEEVRNIILKTREDRQTVMFSATWPESVRKLANDFLTNPIRVTIGSQTLTTNRNVTQIVEVIDDPSEKDRRLVTLLEKYHNRKNRVLIFVLYKKEASRVENMLARKGYEAQSIHGDKSQFQRIEALNAFRDGIYPLLIATDVASRGLDIPDVRYVINYTFPLTIEDYVHRIGRTGRAGNKGISHTLFTSCDKVHSGELIKVLRQSNQQIPDSLLRFGTGIKKKEHKAYGAFYKEIDHNVKPTKIKFED</sequence>
<feature type="region of interest" description="Disordered" evidence="14">
    <location>
        <begin position="1"/>
        <end position="28"/>
    </location>
</feature>
<feature type="domain" description="Helicase ATP-binding" evidence="15">
    <location>
        <begin position="312"/>
        <end position="487"/>
    </location>
</feature>
<dbReference type="CDD" id="cd00268">
    <property type="entry name" value="DEADc"/>
    <property type="match status" value="1"/>
</dbReference>
<dbReference type="InterPro" id="IPR001650">
    <property type="entry name" value="Helicase_C-like"/>
</dbReference>
<dbReference type="GO" id="GO:0005524">
    <property type="term" value="F:ATP binding"/>
    <property type="evidence" value="ECO:0007669"/>
    <property type="project" value="UniProtKB-KW"/>
</dbReference>
<dbReference type="EC" id="3.6.4.13" evidence="3"/>
<feature type="region of interest" description="Disordered" evidence="14">
    <location>
        <begin position="62"/>
        <end position="89"/>
    </location>
</feature>
<feature type="compositionally biased region" description="Basic residues" evidence="14">
    <location>
        <begin position="178"/>
        <end position="204"/>
    </location>
</feature>
<feature type="compositionally biased region" description="Basic residues" evidence="14">
    <location>
        <begin position="157"/>
        <end position="166"/>
    </location>
</feature>
<comment type="function">
    <text evidence="11">ATP-dependent RNA helicase required for 60S ribosomal subunit synthesis. Involved in efficient pre-rRNA processing, predominantly at site A3, which is necessary for the normal formation of 25S and 5.8S rRNAs.</text>
</comment>
<evidence type="ECO:0000259" key="17">
    <source>
        <dbReference type="PROSITE" id="PS51195"/>
    </source>
</evidence>
<keyword evidence="8 13" id="KW-0347">Helicase</keyword>
<dbReference type="Gene3D" id="3.40.50.300">
    <property type="entry name" value="P-loop containing nucleotide triphosphate hydrolases"/>
    <property type="match status" value="2"/>
</dbReference>
<evidence type="ECO:0000256" key="1">
    <source>
        <dbReference type="ARBA" id="ARBA00004604"/>
    </source>
</evidence>
<keyword evidence="7 13" id="KW-0378">Hydrolase</keyword>
<keyword evidence="5" id="KW-0698">rRNA processing</keyword>
<evidence type="ECO:0000256" key="5">
    <source>
        <dbReference type="ARBA" id="ARBA00022552"/>
    </source>
</evidence>
<dbReference type="PROSITE" id="PS51194">
    <property type="entry name" value="HELICASE_CTER"/>
    <property type="match status" value="1"/>
</dbReference>
<dbReference type="FunFam" id="3.40.50.300:FF:000008">
    <property type="entry name" value="ATP-dependent RNA helicase RhlB"/>
    <property type="match status" value="1"/>
</dbReference>
<dbReference type="SUPFAM" id="SSF52540">
    <property type="entry name" value="P-loop containing nucleoside triphosphate hydrolases"/>
    <property type="match status" value="1"/>
</dbReference>
<evidence type="ECO:0000256" key="14">
    <source>
        <dbReference type="SAM" id="MobiDB-lite"/>
    </source>
</evidence>
<dbReference type="GO" id="GO:0003724">
    <property type="term" value="F:RNA helicase activity"/>
    <property type="evidence" value="ECO:0007669"/>
    <property type="project" value="UniProtKB-EC"/>
</dbReference>
<keyword evidence="6 13" id="KW-0547">Nucleotide-binding</keyword>
<evidence type="ECO:0000256" key="3">
    <source>
        <dbReference type="ARBA" id="ARBA00012552"/>
    </source>
</evidence>
<keyword evidence="4" id="KW-0690">Ribosome biogenesis</keyword>
<evidence type="ECO:0000256" key="10">
    <source>
        <dbReference type="ARBA" id="ARBA00023242"/>
    </source>
</evidence>
<dbReference type="FunFam" id="3.40.50.300:FF:000079">
    <property type="entry name" value="probable ATP-dependent RNA helicase DDX17"/>
    <property type="match status" value="1"/>
</dbReference>
<dbReference type="Pfam" id="PF00271">
    <property type="entry name" value="Helicase_C"/>
    <property type="match status" value="1"/>
</dbReference>
<dbReference type="PROSITE" id="PS00039">
    <property type="entry name" value="DEAD_ATP_HELICASE"/>
    <property type="match status" value="1"/>
</dbReference>